<dbReference type="Proteomes" id="UP000828390">
    <property type="component" value="Unassembled WGS sequence"/>
</dbReference>
<organism evidence="5 6">
    <name type="scientific">Dreissena polymorpha</name>
    <name type="common">Zebra mussel</name>
    <name type="synonym">Mytilus polymorpha</name>
    <dbReference type="NCBI Taxonomy" id="45954"/>
    <lineage>
        <taxon>Eukaryota</taxon>
        <taxon>Metazoa</taxon>
        <taxon>Spiralia</taxon>
        <taxon>Lophotrochozoa</taxon>
        <taxon>Mollusca</taxon>
        <taxon>Bivalvia</taxon>
        <taxon>Autobranchia</taxon>
        <taxon>Heteroconchia</taxon>
        <taxon>Euheterodonta</taxon>
        <taxon>Imparidentia</taxon>
        <taxon>Neoheterodontei</taxon>
        <taxon>Myida</taxon>
        <taxon>Dreissenoidea</taxon>
        <taxon>Dreissenidae</taxon>
        <taxon>Dreissena</taxon>
    </lineage>
</organism>
<name>A0A9D3YFI8_DREPO</name>
<evidence type="ECO:0000256" key="3">
    <source>
        <dbReference type="ARBA" id="ARBA00023180"/>
    </source>
</evidence>
<evidence type="ECO:0000313" key="6">
    <source>
        <dbReference type="Proteomes" id="UP000828390"/>
    </source>
</evidence>
<keyword evidence="4" id="KW-0807">Transducer</keyword>
<protein>
    <submittedName>
        <fullName evidence="5">Uncharacterized protein</fullName>
    </submittedName>
</protein>
<evidence type="ECO:0000256" key="2">
    <source>
        <dbReference type="ARBA" id="ARBA00023170"/>
    </source>
</evidence>
<evidence type="ECO:0000256" key="1">
    <source>
        <dbReference type="ARBA" id="ARBA00023040"/>
    </source>
</evidence>
<dbReference type="GO" id="GO:0004965">
    <property type="term" value="F:G protein-coupled GABA receptor activity"/>
    <property type="evidence" value="ECO:0007669"/>
    <property type="project" value="InterPro"/>
</dbReference>
<keyword evidence="1" id="KW-0297">G-protein coupled receptor</keyword>
<reference evidence="5" key="2">
    <citation type="submission" date="2020-11" db="EMBL/GenBank/DDBJ databases">
        <authorList>
            <person name="McCartney M.A."/>
            <person name="Auch B."/>
            <person name="Kono T."/>
            <person name="Mallez S."/>
            <person name="Becker A."/>
            <person name="Gohl D.M."/>
            <person name="Silverstein K.A.T."/>
            <person name="Koren S."/>
            <person name="Bechman K.B."/>
            <person name="Herman A."/>
            <person name="Abrahante J.E."/>
            <person name="Garbe J."/>
        </authorList>
    </citation>
    <scope>NUCLEOTIDE SEQUENCE</scope>
    <source>
        <strain evidence="5">Duluth1</strain>
        <tissue evidence="5">Whole animal</tissue>
    </source>
</reference>
<dbReference type="InterPro" id="IPR002455">
    <property type="entry name" value="GPCR3_GABA-B"/>
</dbReference>
<keyword evidence="6" id="KW-1185">Reference proteome</keyword>
<dbReference type="GO" id="GO:0007214">
    <property type="term" value="P:gamma-aminobutyric acid signaling pathway"/>
    <property type="evidence" value="ECO:0007669"/>
    <property type="project" value="TreeGrafter"/>
</dbReference>
<evidence type="ECO:0000313" key="5">
    <source>
        <dbReference type="EMBL" id="KAH3697826.1"/>
    </source>
</evidence>
<proteinExistence type="predicted"/>
<dbReference type="AlphaFoldDB" id="A0A9D3YFI8"/>
<dbReference type="PANTHER" id="PTHR10519:SF20">
    <property type="entry name" value="G-PROTEIN COUPLED RECEPTOR 156-RELATED"/>
    <property type="match status" value="1"/>
</dbReference>
<comment type="caution">
    <text evidence="5">The sequence shown here is derived from an EMBL/GenBank/DDBJ whole genome shotgun (WGS) entry which is preliminary data.</text>
</comment>
<accession>A0A9D3YFI8</accession>
<sequence length="80" mass="9261">MLEFFMHAFYNDQAYKLGMYGLKIVWIFPGWYAENFWQTQQNDIGCTSEQMNAAVEGSFLTSAIFYNPIEERGIANITST</sequence>
<reference evidence="5" key="1">
    <citation type="journal article" date="2019" name="bioRxiv">
        <title>The Genome of the Zebra Mussel, Dreissena polymorpha: A Resource for Invasive Species Research.</title>
        <authorList>
            <person name="McCartney M.A."/>
            <person name="Auch B."/>
            <person name="Kono T."/>
            <person name="Mallez S."/>
            <person name="Zhang Y."/>
            <person name="Obille A."/>
            <person name="Becker A."/>
            <person name="Abrahante J.E."/>
            <person name="Garbe J."/>
            <person name="Badalamenti J.P."/>
            <person name="Herman A."/>
            <person name="Mangelson H."/>
            <person name="Liachko I."/>
            <person name="Sullivan S."/>
            <person name="Sone E.D."/>
            <person name="Koren S."/>
            <person name="Silverstein K.A.T."/>
            <person name="Beckman K.B."/>
            <person name="Gohl D.M."/>
        </authorList>
    </citation>
    <scope>NUCLEOTIDE SEQUENCE</scope>
    <source>
        <strain evidence="5">Duluth1</strain>
        <tissue evidence="5">Whole animal</tissue>
    </source>
</reference>
<dbReference type="Gene3D" id="3.40.50.2300">
    <property type="match status" value="2"/>
</dbReference>
<dbReference type="GO" id="GO:0038039">
    <property type="term" value="C:G protein-coupled receptor heterodimeric complex"/>
    <property type="evidence" value="ECO:0007669"/>
    <property type="project" value="TreeGrafter"/>
</dbReference>
<dbReference type="EMBL" id="JAIWYP010000016">
    <property type="protein sequence ID" value="KAH3697826.1"/>
    <property type="molecule type" value="Genomic_DNA"/>
</dbReference>
<dbReference type="PANTHER" id="PTHR10519">
    <property type="entry name" value="GABA-B RECEPTOR"/>
    <property type="match status" value="1"/>
</dbReference>
<gene>
    <name evidence="5" type="ORF">DPMN_085336</name>
</gene>
<keyword evidence="2" id="KW-0675">Receptor</keyword>
<keyword evidence="3" id="KW-0325">Glycoprotein</keyword>
<evidence type="ECO:0000256" key="4">
    <source>
        <dbReference type="ARBA" id="ARBA00023224"/>
    </source>
</evidence>